<dbReference type="InterPro" id="IPR001466">
    <property type="entry name" value="Beta-lactam-related"/>
</dbReference>
<dbReference type="PANTHER" id="PTHR46825:SF9">
    <property type="entry name" value="BETA-LACTAMASE-RELATED DOMAIN-CONTAINING PROTEIN"/>
    <property type="match status" value="1"/>
</dbReference>
<sequence>MKQLLLLIFVLPFLNLAQTGIAVPEMTHCDTQIQNFLSTFNIPSATFAMSKNGKLVFSRAYGNASISGNEPTQPYHMFRVASVSKPITAIGIMKMVDNSQISLSDKVFGTGGILENHWVFSNANIIDNRVYDITVQMLLEHTAGWDRNVNCFPSPTSPYPWNFSGCDPIIAPLHVAQTYGQPNPVKEEHLIQYVLEKNLNHTPGTVYAYSNMGFLVLSEIIEEISGMDYETWMRQEVLNPIGIYDMYIAENLLADKREREGEYQGNGYTTLDLYGSGQYVPWEYGGLAVDAMDGHGGWIATARDLTRLLVAVDGFTSKPDILSSSAITTMSTPSSVGSYYSKGWQVNQFDNWWHTGAIDGTATIFVRTSSEYTWAILLNKRVIDGNSSAFWAGLDNLGWNCLSGTTSFPTHDLFESPTINASNLQANNITDNSMDLSWSNGNGTSRVVVAKELVSMTTNSNFEAYPLDGTDYSADAQYGSGDNLGDGSFVIYNGTGNTITLEGLTEDSNYAIRVYEYTKNTTNGDNSLYLLGNTEEIVVTAKSLSTNKFELDALIQIFPNPTNDIFVIRNESGQQLTSASITNVNGRLIHEIDLSGVKKEKQINIKKFQDGLYFIKILSQNGSAIKKVIKH</sequence>
<feature type="domain" description="Secretion system C-terminal sorting" evidence="4">
    <location>
        <begin position="557"/>
        <end position="629"/>
    </location>
</feature>
<dbReference type="Pfam" id="PF18962">
    <property type="entry name" value="Por_Secre_tail"/>
    <property type="match status" value="1"/>
</dbReference>
<evidence type="ECO:0000313" key="5">
    <source>
        <dbReference type="EMBL" id="MBC3756831.1"/>
    </source>
</evidence>
<dbReference type="InterPro" id="IPR050491">
    <property type="entry name" value="AmpC-like"/>
</dbReference>
<dbReference type="Proteomes" id="UP000656244">
    <property type="component" value="Unassembled WGS sequence"/>
</dbReference>
<evidence type="ECO:0000256" key="1">
    <source>
        <dbReference type="ARBA" id="ARBA00022729"/>
    </source>
</evidence>
<evidence type="ECO:0000313" key="6">
    <source>
        <dbReference type="Proteomes" id="UP000656244"/>
    </source>
</evidence>
<dbReference type="EMBL" id="JACNMF010000001">
    <property type="protein sequence ID" value="MBC3756831.1"/>
    <property type="molecule type" value="Genomic_DNA"/>
</dbReference>
<dbReference type="InterPro" id="IPR026444">
    <property type="entry name" value="Secre_tail"/>
</dbReference>
<gene>
    <name evidence="5" type="ORF">H7U19_00340</name>
</gene>
<keyword evidence="5" id="KW-0378">Hydrolase</keyword>
<dbReference type="SUPFAM" id="SSF56601">
    <property type="entry name" value="beta-lactamase/transpeptidase-like"/>
    <property type="match status" value="1"/>
</dbReference>
<feature type="domain" description="Beta-lactamase-related" evidence="3">
    <location>
        <begin position="35"/>
        <end position="382"/>
    </location>
</feature>
<keyword evidence="1 2" id="KW-0732">Signal</keyword>
<feature type="signal peptide" evidence="2">
    <location>
        <begin position="1"/>
        <end position="22"/>
    </location>
</feature>
<feature type="chain" id="PRO_5036897618" evidence="2">
    <location>
        <begin position="23"/>
        <end position="631"/>
    </location>
</feature>
<name>A0A923KFU3_9FLAO</name>
<organism evidence="5 6">
    <name type="scientific">Hyunsoonleella aquatilis</name>
    <dbReference type="NCBI Taxonomy" id="2762758"/>
    <lineage>
        <taxon>Bacteria</taxon>
        <taxon>Pseudomonadati</taxon>
        <taxon>Bacteroidota</taxon>
        <taxon>Flavobacteriia</taxon>
        <taxon>Flavobacteriales</taxon>
        <taxon>Flavobacteriaceae</taxon>
    </lineage>
</organism>
<protein>
    <submittedName>
        <fullName evidence="5">Serine hydrolase</fullName>
    </submittedName>
</protein>
<dbReference type="RefSeq" id="WP_186557851.1">
    <property type="nucleotide sequence ID" value="NZ_JACNMF010000001.1"/>
</dbReference>
<dbReference type="InterPro" id="IPR036116">
    <property type="entry name" value="FN3_sf"/>
</dbReference>
<dbReference type="Pfam" id="PF00144">
    <property type="entry name" value="Beta-lactamase"/>
    <property type="match status" value="1"/>
</dbReference>
<dbReference type="Gene3D" id="3.40.710.10">
    <property type="entry name" value="DD-peptidase/beta-lactamase superfamily"/>
    <property type="match status" value="1"/>
</dbReference>
<dbReference type="PANTHER" id="PTHR46825">
    <property type="entry name" value="D-ALANYL-D-ALANINE-CARBOXYPEPTIDASE/ENDOPEPTIDASE AMPH"/>
    <property type="match status" value="1"/>
</dbReference>
<evidence type="ECO:0000259" key="3">
    <source>
        <dbReference type="Pfam" id="PF00144"/>
    </source>
</evidence>
<dbReference type="InterPro" id="IPR013783">
    <property type="entry name" value="Ig-like_fold"/>
</dbReference>
<dbReference type="NCBIfam" id="TIGR04183">
    <property type="entry name" value="Por_Secre_tail"/>
    <property type="match status" value="1"/>
</dbReference>
<evidence type="ECO:0000259" key="4">
    <source>
        <dbReference type="Pfam" id="PF18962"/>
    </source>
</evidence>
<dbReference type="Gene3D" id="2.60.40.10">
    <property type="entry name" value="Immunoglobulins"/>
    <property type="match status" value="1"/>
</dbReference>
<dbReference type="AlphaFoldDB" id="A0A923KFU3"/>
<accession>A0A923KFU3</accession>
<comment type="caution">
    <text evidence="5">The sequence shown here is derived from an EMBL/GenBank/DDBJ whole genome shotgun (WGS) entry which is preliminary data.</text>
</comment>
<evidence type="ECO:0000256" key="2">
    <source>
        <dbReference type="SAM" id="SignalP"/>
    </source>
</evidence>
<proteinExistence type="predicted"/>
<dbReference type="InterPro" id="IPR012338">
    <property type="entry name" value="Beta-lactam/transpept-like"/>
</dbReference>
<keyword evidence="6" id="KW-1185">Reference proteome</keyword>
<dbReference type="GO" id="GO:0016787">
    <property type="term" value="F:hydrolase activity"/>
    <property type="evidence" value="ECO:0007669"/>
    <property type="project" value="UniProtKB-KW"/>
</dbReference>
<dbReference type="SUPFAM" id="SSF49265">
    <property type="entry name" value="Fibronectin type III"/>
    <property type="match status" value="1"/>
</dbReference>
<reference evidence="5" key="1">
    <citation type="submission" date="2020-08" db="EMBL/GenBank/DDBJ databases">
        <title>Hyunsoonleella sp. strain SJ7 genome sequencing and assembly.</title>
        <authorList>
            <person name="Kim I."/>
        </authorList>
    </citation>
    <scope>NUCLEOTIDE SEQUENCE</scope>
    <source>
        <strain evidence="5">SJ7</strain>
    </source>
</reference>